<dbReference type="Proteomes" id="UP000305238">
    <property type="component" value="Unassembled WGS sequence"/>
</dbReference>
<protein>
    <submittedName>
        <fullName evidence="1">Uncharacterized protein</fullName>
    </submittedName>
</protein>
<accession>A0A5S4G6I3</accession>
<evidence type="ECO:0000313" key="1">
    <source>
        <dbReference type="EMBL" id="TMR28452.1"/>
    </source>
</evidence>
<proteinExistence type="predicted"/>
<keyword evidence="2" id="KW-1185">Reference proteome</keyword>
<comment type="caution">
    <text evidence="1">The sequence shown here is derived from an EMBL/GenBank/DDBJ whole genome shotgun (WGS) entry which is preliminary data.</text>
</comment>
<organism evidence="1 2">
    <name type="scientific">Actinomadura geliboluensis</name>
    <dbReference type="NCBI Taxonomy" id="882440"/>
    <lineage>
        <taxon>Bacteria</taxon>
        <taxon>Bacillati</taxon>
        <taxon>Actinomycetota</taxon>
        <taxon>Actinomycetes</taxon>
        <taxon>Streptosporangiales</taxon>
        <taxon>Thermomonosporaceae</taxon>
        <taxon>Actinomadura</taxon>
    </lineage>
</organism>
<dbReference type="RefSeq" id="WP_138641246.1">
    <property type="nucleotide sequence ID" value="NZ_VCKZ01000430.1"/>
</dbReference>
<reference evidence="1 2" key="1">
    <citation type="submission" date="2019-05" db="EMBL/GenBank/DDBJ databases">
        <title>Draft genome sequence of Actinomadura geliboluensis A8036.</title>
        <authorList>
            <person name="Saricaoglu S."/>
            <person name="Isik K."/>
        </authorList>
    </citation>
    <scope>NUCLEOTIDE SEQUENCE [LARGE SCALE GENOMIC DNA]</scope>
    <source>
        <strain evidence="1 2">A8036</strain>
    </source>
</reference>
<name>A0A5S4G6I3_9ACTN</name>
<gene>
    <name evidence="1" type="ORF">ETD96_37450</name>
</gene>
<evidence type="ECO:0000313" key="2">
    <source>
        <dbReference type="Proteomes" id="UP000305238"/>
    </source>
</evidence>
<dbReference type="EMBL" id="VCKZ01000430">
    <property type="protein sequence ID" value="TMR28452.1"/>
    <property type="molecule type" value="Genomic_DNA"/>
</dbReference>
<dbReference type="AlphaFoldDB" id="A0A5S4G6I3"/>
<sequence>MNTTSRADFAFSDRRRSHFVQAGTDRRGIANGVVGRPRRKRATCPLHAVWNTVVGSVLGATAPAIPSQVGVAKVTVPEL</sequence>